<keyword evidence="9" id="KW-0325">Glycoprotein</keyword>
<dbReference type="FunFam" id="3.40.390.10:FF:000015">
    <property type="entry name" value="Meprin A subunit"/>
    <property type="match status" value="1"/>
</dbReference>
<proteinExistence type="predicted"/>
<evidence type="ECO:0000313" key="13">
    <source>
        <dbReference type="EMBL" id="KAL3403213.1"/>
    </source>
</evidence>
<comment type="cofactor">
    <cofactor evidence="10 11">
        <name>Zn(2+)</name>
        <dbReference type="ChEBI" id="CHEBI:29105"/>
    </cofactor>
    <text evidence="10 11">Binds 1 zinc ion per subunit.</text>
</comment>
<dbReference type="GO" id="GO:0008270">
    <property type="term" value="F:zinc ion binding"/>
    <property type="evidence" value="ECO:0007669"/>
    <property type="project" value="UniProtKB-UniRule"/>
</dbReference>
<feature type="active site" evidence="10">
    <location>
        <position position="179"/>
    </location>
</feature>
<dbReference type="InterPro" id="IPR024079">
    <property type="entry name" value="MetalloPept_cat_dom_sf"/>
</dbReference>
<keyword evidence="5 10" id="KW-0862">Zinc</keyword>
<evidence type="ECO:0000256" key="11">
    <source>
        <dbReference type="RuleBase" id="RU361183"/>
    </source>
</evidence>
<sequence length="295" mass="34260">MRSSMKYFILLYYFFVTTSTLPVEEKVKIKYPSAKYGSLKEKNLKDKQLIAAAIDRWKPEYGNVWELSGLHEGDIMLSENSLRNIMTNESKKWSDGIVPYLIEEDAFEEDEVKKIKSALDDFHRKTCIRFRPYKEGDAHFITVKSDDPGCWSYVGKHDEGQVVNLQPPNCLKHGTIIHELMHALGFYHQQSAADRDDWIEVVWKNIRADRQHNFNKYDKASVTDYGVAYDYESVMHYSATAFSKNGKKTIIPKVGNVTLGQREGFSAKDVKKINLMYKAQCENREKKRYRDVAVE</sequence>
<feature type="binding site" evidence="10">
    <location>
        <position position="188"/>
    </location>
    <ligand>
        <name>Zn(2+)</name>
        <dbReference type="ChEBI" id="CHEBI:29105"/>
        <note>catalytic</note>
    </ligand>
</feature>
<dbReference type="SUPFAM" id="SSF55486">
    <property type="entry name" value="Metalloproteases ('zincins'), catalytic domain"/>
    <property type="match status" value="1"/>
</dbReference>
<comment type="caution">
    <text evidence="13">The sequence shown here is derived from an EMBL/GenBank/DDBJ whole genome shotgun (WGS) entry which is preliminary data.</text>
</comment>
<feature type="binding site" evidence="10">
    <location>
        <position position="178"/>
    </location>
    <ligand>
        <name>Zn(2+)</name>
        <dbReference type="ChEBI" id="CHEBI:29105"/>
        <note>catalytic</note>
    </ligand>
</feature>
<evidence type="ECO:0000256" key="2">
    <source>
        <dbReference type="ARBA" id="ARBA00022723"/>
    </source>
</evidence>
<comment type="caution">
    <text evidence="10">Lacks conserved residue(s) required for the propagation of feature annotation.</text>
</comment>
<feature type="chain" id="PRO_5044532517" description="Metalloendopeptidase" evidence="11">
    <location>
        <begin position="21"/>
        <end position="295"/>
    </location>
</feature>
<keyword evidence="8" id="KW-1015">Disulfide bond</keyword>
<feature type="binding site" evidence="10">
    <location>
        <position position="182"/>
    </location>
    <ligand>
        <name>Zn(2+)</name>
        <dbReference type="ChEBI" id="CHEBI:29105"/>
        <note>catalytic</note>
    </ligand>
</feature>
<dbReference type="AlphaFoldDB" id="A0ABD2XEB3"/>
<evidence type="ECO:0000256" key="6">
    <source>
        <dbReference type="ARBA" id="ARBA00023049"/>
    </source>
</evidence>
<evidence type="ECO:0000256" key="10">
    <source>
        <dbReference type="PROSITE-ProRule" id="PRU01211"/>
    </source>
</evidence>
<evidence type="ECO:0000256" key="4">
    <source>
        <dbReference type="ARBA" id="ARBA00022801"/>
    </source>
</evidence>
<accession>A0ABD2XEB3</accession>
<dbReference type="EC" id="3.4.24.-" evidence="11"/>
<keyword evidence="2 10" id="KW-0479">Metal-binding</keyword>
<dbReference type="Pfam" id="PF01400">
    <property type="entry name" value="Astacin"/>
    <property type="match status" value="1"/>
</dbReference>
<evidence type="ECO:0000259" key="12">
    <source>
        <dbReference type="PROSITE" id="PS51864"/>
    </source>
</evidence>
<dbReference type="SMART" id="SM00235">
    <property type="entry name" value="ZnMc"/>
    <property type="match status" value="1"/>
</dbReference>
<feature type="signal peptide" evidence="11">
    <location>
        <begin position="1"/>
        <end position="20"/>
    </location>
</feature>
<reference evidence="13 14" key="1">
    <citation type="journal article" date="2024" name="bioRxiv">
        <title>A reference genome for Trichogramma kaykai: A tiny desert-dwelling parasitoid wasp with competing sex-ratio distorters.</title>
        <authorList>
            <person name="Culotta J."/>
            <person name="Lindsey A.R."/>
        </authorList>
    </citation>
    <scope>NUCLEOTIDE SEQUENCE [LARGE SCALE GENOMIC DNA]</scope>
    <source>
        <strain evidence="13 14">KSX58</strain>
    </source>
</reference>
<keyword evidence="14" id="KW-1185">Reference proteome</keyword>
<dbReference type="GO" id="GO:0006508">
    <property type="term" value="P:proteolysis"/>
    <property type="evidence" value="ECO:0007669"/>
    <property type="project" value="UniProtKB-KW"/>
</dbReference>
<dbReference type="PRINTS" id="PR00480">
    <property type="entry name" value="ASTACIN"/>
</dbReference>
<dbReference type="Proteomes" id="UP001627154">
    <property type="component" value="Unassembled WGS sequence"/>
</dbReference>
<keyword evidence="4 10" id="KW-0378">Hydrolase</keyword>
<evidence type="ECO:0000256" key="9">
    <source>
        <dbReference type="ARBA" id="ARBA00023180"/>
    </source>
</evidence>
<dbReference type="InterPro" id="IPR034035">
    <property type="entry name" value="Astacin-like_dom"/>
</dbReference>
<dbReference type="CDD" id="cd04280">
    <property type="entry name" value="ZnMc_astacin_like"/>
    <property type="match status" value="1"/>
</dbReference>
<evidence type="ECO:0000256" key="1">
    <source>
        <dbReference type="ARBA" id="ARBA00022670"/>
    </source>
</evidence>
<feature type="domain" description="Peptidase M12A" evidence="12">
    <location>
        <begin position="84"/>
        <end position="282"/>
    </location>
</feature>
<keyword evidence="3 11" id="KW-0732">Signal</keyword>
<dbReference type="EMBL" id="JBJJXI010000032">
    <property type="protein sequence ID" value="KAL3403213.1"/>
    <property type="molecule type" value="Genomic_DNA"/>
</dbReference>
<keyword evidence="6 10" id="KW-0482">Metalloprotease</keyword>
<dbReference type="PROSITE" id="PS51864">
    <property type="entry name" value="ASTACIN"/>
    <property type="match status" value="1"/>
</dbReference>
<organism evidence="13 14">
    <name type="scientific">Trichogramma kaykai</name>
    <dbReference type="NCBI Taxonomy" id="54128"/>
    <lineage>
        <taxon>Eukaryota</taxon>
        <taxon>Metazoa</taxon>
        <taxon>Ecdysozoa</taxon>
        <taxon>Arthropoda</taxon>
        <taxon>Hexapoda</taxon>
        <taxon>Insecta</taxon>
        <taxon>Pterygota</taxon>
        <taxon>Neoptera</taxon>
        <taxon>Endopterygota</taxon>
        <taxon>Hymenoptera</taxon>
        <taxon>Apocrita</taxon>
        <taxon>Proctotrupomorpha</taxon>
        <taxon>Chalcidoidea</taxon>
        <taxon>Trichogrammatidae</taxon>
        <taxon>Trichogramma</taxon>
    </lineage>
</organism>
<evidence type="ECO:0000256" key="3">
    <source>
        <dbReference type="ARBA" id="ARBA00022729"/>
    </source>
</evidence>
<evidence type="ECO:0000313" key="14">
    <source>
        <dbReference type="Proteomes" id="UP001627154"/>
    </source>
</evidence>
<dbReference type="InterPro" id="IPR006026">
    <property type="entry name" value="Peptidase_Metallo"/>
</dbReference>
<dbReference type="PANTHER" id="PTHR10127:SF780">
    <property type="entry name" value="METALLOENDOPEPTIDASE"/>
    <property type="match status" value="1"/>
</dbReference>
<gene>
    <name evidence="13" type="ORF">TKK_004323</name>
</gene>
<dbReference type="Gene3D" id="3.40.390.10">
    <property type="entry name" value="Collagenase (Catalytic Domain)"/>
    <property type="match status" value="1"/>
</dbReference>
<dbReference type="InterPro" id="IPR001506">
    <property type="entry name" value="Peptidase_M12A"/>
</dbReference>
<dbReference type="PANTHER" id="PTHR10127">
    <property type="entry name" value="DISCOIDIN, CUB, EGF, LAMININ , AND ZINC METALLOPROTEASE DOMAIN CONTAINING"/>
    <property type="match status" value="1"/>
</dbReference>
<keyword evidence="1 10" id="KW-0645">Protease</keyword>
<evidence type="ECO:0000256" key="7">
    <source>
        <dbReference type="ARBA" id="ARBA00023145"/>
    </source>
</evidence>
<evidence type="ECO:0000256" key="5">
    <source>
        <dbReference type="ARBA" id="ARBA00022833"/>
    </source>
</evidence>
<name>A0ABD2XEB3_9HYME</name>
<protein>
    <recommendedName>
        <fullName evidence="11">Metalloendopeptidase</fullName>
        <ecNumber evidence="11">3.4.24.-</ecNumber>
    </recommendedName>
</protein>
<keyword evidence="7" id="KW-0865">Zymogen</keyword>
<evidence type="ECO:0000256" key="8">
    <source>
        <dbReference type="ARBA" id="ARBA00023157"/>
    </source>
</evidence>
<dbReference type="GO" id="GO:0004222">
    <property type="term" value="F:metalloendopeptidase activity"/>
    <property type="evidence" value="ECO:0007669"/>
    <property type="project" value="UniProtKB-UniRule"/>
</dbReference>